<evidence type="ECO:0000313" key="2">
    <source>
        <dbReference type="Proteomes" id="UP000003246"/>
    </source>
</evidence>
<dbReference type="AlphaFoldDB" id="E5X1M8"/>
<dbReference type="InterPro" id="IPR023214">
    <property type="entry name" value="HAD_sf"/>
</dbReference>
<dbReference type="GO" id="GO:0016788">
    <property type="term" value="F:hydrolase activity, acting on ester bonds"/>
    <property type="evidence" value="ECO:0007669"/>
    <property type="project" value="UniProtKB-ARBA"/>
</dbReference>
<evidence type="ECO:0000313" key="1">
    <source>
        <dbReference type="EMBL" id="EFV28911.1"/>
    </source>
</evidence>
<proteinExistence type="predicted"/>
<dbReference type="HOGENOM" id="CLU_022703_0_0_10"/>
<dbReference type="NCBIfam" id="TIGR01681">
    <property type="entry name" value="HAD-SF-IIIC"/>
    <property type="match status" value="1"/>
</dbReference>
<gene>
    <name evidence="1" type="ORF">HMPREF1016_02835</name>
</gene>
<dbReference type="Gene3D" id="3.40.50.1000">
    <property type="entry name" value="HAD superfamily/HAD-like"/>
    <property type="match status" value="1"/>
</dbReference>
<organism evidence="1 2">
    <name type="scientific">Bacteroides eggerthii 1_2_48FAA</name>
    <dbReference type="NCBI Taxonomy" id="665953"/>
    <lineage>
        <taxon>Bacteria</taxon>
        <taxon>Pseudomonadati</taxon>
        <taxon>Bacteroidota</taxon>
        <taxon>Bacteroidia</taxon>
        <taxon>Bacteroidales</taxon>
        <taxon>Bacteroidaceae</taxon>
        <taxon>Bacteroides</taxon>
    </lineage>
</organism>
<dbReference type="EMBL" id="ACWG01000037">
    <property type="protein sequence ID" value="EFV28911.1"/>
    <property type="molecule type" value="Genomic_DNA"/>
</dbReference>
<comment type="caution">
    <text evidence="1">The sequence shown here is derived from an EMBL/GenBank/DDBJ whole genome shotgun (WGS) entry which is preliminary data.</text>
</comment>
<dbReference type="InterPro" id="IPR010033">
    <property type="entry name" value="HAD_SF_ppase_IIIC"/>
</dbReference>
<dbReference type="Gene3D" id="3.40.50.1110">
    <property type="entry name" value="SGNH hydrolase"/>
    <property type="match status" value="1"/>
</dbReference>
<dbReference type="InterPro" id="IPR036412">
    <property type="entry name" value="HAD-like_sf"/>
</dbReference>
<dbReference type="InterPro" id="IPR036514">
    <property type="entry name" value="SGNH_hydro_sf"/>
</dbReference>
<sequence length="620" mass="71858">MKFNKNHISKIKLIIWDLDETFWKGTLSDININAPSIIPIDSNISLVKKLSKRGIVNSVCSKNDCELAENELRRLDVLEYFVFNSINWESKGGRIKQMIKDMALRPENVLFIDDNLSNLGEAEYVCPSLLVATPNIIPYLYNNVDSIGKDDRELSRLNQYKVLEKKRLDKQTFTSNHDFLSHSGIKICIIKKPLQYVERITELIARSNQLNFTKKRIDNVEVANLINNPENKTGAVIVEDNYGKYGLVGFYSENNSILEHFVFSCRTMGMGIEQYIYAYLNYPHLDIVGPVSGSVSKELGKPTYITLVDSLEVKENKGQKGLKILLKGPCDLQVMASYIENSGCNITTEFNFCDDKGNQVDFYNHTVNIINSTNIKKEEFEQISKKYNFLSKEAYNTTLFNGNYDVICLSPLMDATLGVYSNGKILLPFGLYNKSLINTENWNDYYQKRVMTARCNFDYKQLEKFRSEFHKHSYTANEIATNFSLIIDKVLRKNANTKFVILLLSELPYKYTKTSPYYALSGKEIYHKEINEKIIELFKERDSIYLLNVNDIVRSQSDYFDNINHYSKLVYYKIAKEFIDYVNSIGGVNIKSKKIYHVLWEHFKRAIYKTFILRLSRFTL</sequence>
<accession>E5X1M8</accession>
<dbReference type="SUPFAM" id="SSF52266">
    <property type="entry name" value="SGNH hydrolase"/>
    <property type="match status" value="1"/>
</dbReference>
<dbReference type="Proteomes" id="UP000003246">
    <property type="component" value="Unassembled WGS sequence"/>
</dbReference>
<protein>
    <submittedName>
        <fullName evidence="1">HAD-superfamily phosphatase</fullName>
    </submittedName>
</protein>
<dbReference type="SUPFAM" id="SSF56784">
    <property type="entry name" value="HAD-like"/>
    <property type="match status" value="1"/>
</dbReference>
<dbReference type="RefSeq" id="WP_004294722.1">
    <property type="nucleotide sequence ID" value="NZ_AKBX01000007.1"/>
</dbReference>
<reference evidence="1 2" key="1">
    <citation type="submission" date="2010-10" db="EMBL/GenBank/DDBJ databases">
        <title>The Genome Sequence of Bacteroides eggerthii strain 1_2_48FAA.</title>
        <authorList>
            <consortium name="The Broad Institute Genome Sequencing Platform"/>
            <person name="Ward D."/>
            <person name="Earl A."/>
            <person name="Feldgarden M."/>
            <person name="Young S.K."/>
            <person name="Gargeya S."/>
            <person name="Zeng Q."/>
            <person name="Alvarado L."/>
            <person name="Berlin A."/>
            <person name="Bochicchio J."/>
            <person name="Chapman S.B."/>
            <person name="Chen Z."/>
            <person name="Freedman E."/>
            <person name="Gellesch M."/>
            <person name="Goldberg J."/>
            <person name="Griggs A."/>
            <person name="Gujja S."/>
            <person name="Heilman E."/>
            <person name="Heiman D."/>
            <person name="Howarth C."/>
            <person name="Mehta T."/>
            <person name="Neiman D."/>
            <person name="Pearson M."/>
            <person name="Roberts A."/>
            <person name="Saif S."/>
            <person name="Shea T."/>
            <person name="Shenoy N."/>
            <person name="Sisk P."/>
            <person name="Stolte C."/>
            <person name="Sykes S."/>
            <person name="White J."/>
            <person name="Yandava C."/>
            <person name="Allen-Vercoe E."/>
            <person name="Ambrose C."/>
            <person name="Strauss J."/>
            <person name="Daigneault M."/>
            <person name="Haas B."/>
            <person name="Nusbaum C."/>
            <person name="Birren B."/>
        </authorList>
    </citation>
    <scope>NUCLEOTIDE SEQUENCE [LARGE SCALE GENOMIC DNA]</scope>
    <source>
        <strain evidence="1 2">1_2_48FAA</strain>
    </source>
</reference>
<name>E5X1M8_9BACE</name>